<evidence type="ECO:0000256" key="1">
    <source>
        <dbReference type="ARBA" id="ARBA00004959"/>
    </source>
</evidence>
<keyword evidence="2" id="KW-0313">Glucose metabolism</keyword>
<protein>
    <submittedName>
        <fullName evidence="7">GDH/6PGL endoplasmic bifunctional protein</fullName>
    </submittedName>
</protein>
<dbReference type="SUPFAM" id="SSF100950">
    <property type="entry name" value="NagB/RpiA/CoA transferase-like"/>
    <property type="match status" value="1"/>
</dbReference>
<dbReference type="SUPFAM" id="SSF51735">
    <property type="entry name" value="NAD(P)-binding Rossmann-fold domains"/>
    <property type="match status" value="1"/>
</dbReference>
<feature type="compositionally biased region" description="Basic and acidic residues" evidence="5">
    <location>
        <begin position="1052"/>
        <end position="1068"/>
    </location>
</feature>
<gene>
    <name evidence="7" type="ORF">CGI_10003158</name>
</gene>
<evidence type="ECO:0000256" key="6">
    <source>
        <dbReference type="SAM" id="SignalP"/>
    </source>
</evidence>
<sequence>MGFMSITAFIMKVTSAFVLLLSFLNSFHCTTVQQHTDVVLFGALGDLSRKYLWQSFFQLYLEEQTENKTFSFYGISRDAQKEGSQKLTKLLDDVNCEGDISSVCGLKLFEFRQLVTYVQLKTDEQFDSFGKHKLKNIPENSDFVLGRIFYLAIPPNVYSSVAARLSSCCKLKISHAWSRLVLEKPFGSDLQSALSMARDIGKHFKEEEIYRVDHYLAKSVVRQILPFRNRNFNHLETILNNEHVERIEIAMKETADSKGRIEFYDKYGVIRDVMQNHMTELLALVAMELPNNHHNDFDSNKNKLLSQVKEVKEEHVLTGQYSRYLHHAEQEKANISLSVYTATFAASLLNIDSPRWNGVPIIMISGKALDERSSYIRIKFKDSVMCVCGCKSFNVSQHGARQIIFQINPGSLPTVGILVSKNLFSPHLPKGLEDMVVTSQESFVFGQSLNEFYFSVPKSNENAYVTVVRDLYRGDKKSFVTTEGLEHLWHIWSSVIEETKHRHPKLYLEKNDISLNFGYSNGILRYVEQESSLVADEFSERERLSVSSLPSHFLGHMLLVKPDVQLYKSLAEKINDVAKTTVVKAGIFHLALSGGSSSIQLYRAILKHFPKFPWRWTHIWQVDERCVHYDDQLSNFKTIDEELLQNVRIPYGNIHPMVDKSVENVCSTGSVERYKAALVHFVSKLELDFIILGMGQDGHTASLFPKSGLLKDNENLVAMTTNESSVKRMTLLFSILNKARHTAVIMFRGREMANCSQECILENDCTGFELCKVDSSQICRLTNDSPNPKPSLDNSAPCQHFVKLSHNLYSCDGFSTTDECIKNSPTGTYSECFDCDCVSSYTSVSGVYEITSPVTNNSTQVECVMKDGHGYTVILQRHDGSVDFNRTHAEYRDGFGSPFTEMWLGNEYFHNLTSLGSRLYIELKYNDLSFRYVDYSDVIIDFYANFYYYLRHVGPMTGNASDILHLYYGSLFGAHDVDYHSCDCPMLKYGGWWDACCRSPCGLTMPYNDPTYPFGWNCTAETTIKLMSVKMMVRRVLKISRKSINPSLSNSADKKGEKKKKETKKEKNTTITIRSSVGNGSP</sequence>
<keyword evidence="6" id="KW-0732">Signal</keyword>
<feature type="region of interest" description="Disordered" evidence="5">
    <location>
        <begin position="1045"/>
        <end position="1082"/>
    </location>
</feature>
<dbReference type="PANTHER" id="PTHR23429:SF7">
    <property type="entry name" value="GDH_6PGL ENDOPLASMIC BIFUNCTIONAL PROTEIN"/>
    <property type="match status" value="1"/>
</dbReference>
<dbReference type="GO" id="GO:0006006">
    <property type="term" value="P:glucose metabolic process"/>
    <property type="evidence" value="ECO:0007669"/>
    <property type="project" value="UniProtKB-KW"/>
</dbReference>
<accession>K1PSN8</accession>
<dbReference type="GO" id="GO:0050661">
    <property type="term" value="F:NADP binding"/>
    <property type="evidence" value="ECO:0007669"/>
    <property type="project" value="InterPro"/>
</dbReference>
<organism evidence="7">
    <name type="scientific">Magallana gigas</name>
    <name type="common">Pacific oyster</name>
    <name type="synonym">Crassostrea gigas</name>
    <dbReference type="NCBI Taxonomy" id="29159"/>
    <lineage>
        <taxon>Eukaryota</taxon>
        <taxon>Metazoa</taxon>
        <taxon>Spiralia</taxon>
        <taxon>Lophotrochozoa</taxon>
        <taxon>Mollusca</taxon>
        <taxon>Bivalvia</taxon>
        <taxon>Autobranchia</taxon>
        <taxon>Pteriomorphia</taxon>
        <taxon>Ostreida</taxon>
        <taxon>Ostreoidea</taxon>
        <taxon>Ostreidae</taxon>
        <taxon>Magallana</taxon>
    </lineage>
</organism>
<dbReference type="Pfam" id="PF02781">
    <property type="entry name" value="G6PD_C"/>
    <property type="match status" value="1"/>
</dbReference>
<dbReference type="AlphaFoldDB" id="K1PSN8"/>
<dbReference type="InterPro" id="IPR036056">
    <property type="entry name" value="Fibrinogen-like_C"/>
</dbReference>
<dbReference type="SUPFAM" id="SSF55347">
    <property type="entry name" value="Glyceraldehyde-3-phosphate dehydrogenase-like, C-terminal domain"/>
    <property type="match status" value="1"/>
</dbReference>
<dbReference type="HOGENOM" id="CLU_285944_0_0_1"/>
<dbReference type="PANTHER" id="PTHR23429">
    <property type="entry name" value="GLUCOSE-6-PHOSPHATE 1-DEHYDROGENASE G6PD"/>
    <property type="match status" value="1"/>
</dbReference>
<evidence type="ECO:0000256" key="2">
    <source>
        <dbReference type="ARBA" id="ARBA00022526"/>
    </source>
</evidence>
<name>K1PSN8_MAGGI</name>
<dbReference type="GO" id="GO:0009051">
    <property type="term" value="P:pentose-phosphate shunt, oxidative branch"/>
    <property type="evidence" value="ECO:0007669"/>
    <property type="project" value="TreeGrafter"/>
</dbReference>
<dbReference type="InterPro" id="IPR005900">
    <property type="entry name" value="6-phosphogluconolactonase_DevB"/>
</dbReference>
<dbReference type="Gene3D" id="3.90.215.10">
    <property type="entry name" value="Gamma Fibrinogen, chain A, domain 1"/>
    <property type="match status" value="1"/>
</dbReference>
<evidence type="ECO:0000256" key="3">
    <source>
        <dbReference type="ARBA" id="ARBA00022857"/>
    </source>
</evidence>
<dbReference type="Gene3D" id="3.40.50.1360">
    <property type="match status" value="1"/>
</dbReference>
<dbReference type="SMART" id="SM00186">
    <property type="entry name" value="FBG"/>
    <property type="match status" value="1"/>
</dbReference>
<dbReference type="InterPro" id="IPR037171">
    <property type="entry name" value="NagB/RpiA_transferase-like"/>
</dbReference>
<dbReference type="InterPro" id="IPR006148">
    <property type="entry name" value="Glc/Gal-6P_isomerase"/>
</dbReference>
<dbReference type="GO" id="GO:0017057">
    <property type="term" value="F:6-phosphogluconolactonase activity"/>
    <property type="evidence" value="ECO:0007669"/>
    <property type="project" value="InterPro"/>
</dbReference>
<feature type="chain" id="PRO_5043332498" evidence="6">
    <location>
        <begin position="17"/>
        <end position="1082"/>
    </location>
</feature>
<dbReference type="PROSITE" id="PS51406">
    <property type="entry name" value="FIBRINOGEN_C_2"/>
    <property type="match status" value="1"/>
</dbReference>
<dbReference type="InterPro" id="IPR014716">
    <property type="entry name" value="Fibrinogen_a/b/g_C_1"/>
</dbReference>
<evidence type="ECO:0000256" key="4">
    <source>
        <dbReference type="ARBA" id="ARBA00023277"/>
    </source>
</evidence>
<evidence type="ECO:0000313" key="7">
    <source>
        <dbReference type="EMBL" id="EKC21894.1"/>
    </source>
</evidence>
<dbReference type="InterPro" id="IPR036291">
    <property type="entry name" value="NAD(P)-bd_dom_sf"/>
</dbReference>
<keyword evidence="3" id="KW-0521">NADP</keyword>
<dbReference type="Gene3D" id="3.40.50.720">
    <property type="entry name" value="NAD(P)-binding Rossmann-like Domain"/>
    <property type="match status" value="1"/>
</dbReference>
<proteinExistence type="predicted"/>
<keyword evidence="4" id="KW-0119">Carbohydrate metabolism</keyword>
<dbReference type="Pfam" id="PF00147">
    <property type="entry name" value="Fibrinogen_C"/>
    <property type="match status" value="1"/>
</dbReference>
<reference evidence="7" key="1">
    <citation type="journal article" date="2012" name="Nature">
        <title>The oyster genome reveals stress adaptation and complexity of shell formation.</title>
        <authorList>
            <person name="Zhang G."/>
            <person name="Fang X."/>
            <person name="Guo X."/>
            <person name="Li L."/>
            <person name="Luo R."/>
            <person name="Xu F."/>
            <person name="Yang P."/>
            <person name="Zhang L."/>
            <person name="Wang X."/>
            <person name="Qi H."/>
            <person name="Xiong Z."/>
            <person name="Que H."/>
            <person name="Xie Y."/>
            <person name="Holland P.W."/>
            <person name="Paps J."/>
            <person name="Zhu Y."/>
            <person name="Wu F."/>
            <person name="Chen Y."/>
            <person name="Wang J."/>
            <person name="Peng C."/>
            <person name="Meng J."/>
            <person name="Yang L."/>
            <person name="Liu J."/>
            <person name="Wen B."/>
            <person name="Zhang N."/>
            <person name="Huang Z."/>
            <person name="Zhu Q."/>
            <person name="Feng Y."/>
            <person name="Mount A."/>
            <person name="Hedgecock D."/>
            <person name="Xu Z."/>
            <person name="Liu Y."/>
            <person name="Domazet-Loso T."/>
            <person name="Du Y."/>
            <person name="Sun X."/>
            <person name="Zhang S."/>
            <person name="Liu B."/>
            <person name="Cheng P."/>
            <person name="Jiang X."/>
            <person name="Li J."/>
            <person name="Fan D."/>
            <person name="Wang W."/>
            <person name="Fu W."/>
            <person name="Wang T."/>
            <person name="Wang B."/>
            <person name="Zhang J."/>
            <person name="Peng Z."/>
            <person name="Li Y."/>
            <person name="Li N."/>
            <person name="Wang J."/>
            <person name="Chen M."/>
            <person name="He Y."/>
            <person name="Tan F."/>
            <person name="Song X."/>
            <person name="Zheng Q."/>
            <person name="Huang R."/>
            <person name="Yang H."/>
            <person name="Du X."/>
            <person name="Chen L."/>
            <person name="Yang M."/>
            <person name="Gaffney P.M."/>
            <person name="Wang S."/>
            <person name="Luo L."/>
            <person name="She Z."/>
            <person name="Ming Y."/>
            <person name="Huang W."/>
            <person name="Zhang S."/>
            <person name="Huang B."/>
            <person name="Zhang Y."/>
            <person name="Qu T."/>
            <person name="Ni P."/>
            <person name="Miao G."/>
            <person name="Wang J."/>
            <person name="Wang Q."/>
            <person name="Steinberg C.E."/>
            <person name="Wang H."/>
            <person name="Li N."/>
            <person name="Qian L."/>
            <person name="Zhang G."/>
            <person name="Li Y."/>
            <person name="Yang H."/>
            <person name="Liu X."/>
            <person name="Wang J."/>
            <person name="Yin Y."/>
            <person name="Wang J."/>
        </authorList>
    </citation>
    <scope>NUCLEOTIDE SEQUENCE [LARGE SCALE GENOMIC DNA]</scope>
    <source>
        <strain evidence="7">05x7-T-G4-1.051#20</strain>
    </source>
</reference>
<comment type="pathway">
    <text evidence="1">Carbohydrate degradation; pentose phosphate pathway.</text>
</comment>
<feature type="signal peptide" evidence="6">
    <location>
        <begin position="1"/>
        <end position="16"/>
    </location>
</feature>
<feature type="compositionally biased region" description="Polar residues" evidence="5">
    <location>
        <begin position="1071"/>
        <end position="1082"/>
    </location>
</feature>
<dbReference type="CDD" id="cd01400">
    <property type="entry name" value="6PGL"/>
    <property type="match status" value="1"/>
</dbReference>
<dbReference type="Gene3D" id="3.30.360.10">
    <property type="entry name" value="Dihydrodipicolinate Reductase, domain 2"/>
    <property type="match status" value="1"/>
</dbReference>
<dbReference type="GO" id="GO:0004345">
    <property type="term" value="F:glucose-6-phosphate dehydrogenase activity"/>
    <property type="evidence" value="ECO:0007669"/>
    <property type="project" value="InterPro"/>
</dbReference>
<dbReference type="Pfam" id="PF00479">
    <property type="entry name" value="G6PD_N"/>
    <property type="match status" value="1"/>
</dbReference>
<dbReference type="InterPro" id="IPR002181">
    <property type="entry name" value="Fibrinogen_a/b/g_C_dom"/>
</dbReference>
<dbReference type="NCBIfam" id="TIGR01198">
    <property type="entry name" value="pgl"/>
    <property type="match status" value="1"/>
</dbReference>
<dbReference type="Pfam" id="PF01182">
    <property type="entry name" value="Glucosamine_iso"/>
    <property type="match status" value="1"/>
</dbReference>
<evidence type="ECO:0000256" key="5">
    <source>
        <dbReference type="SAM" id="MobiDB-lite"/>
    </source>
</evidence>
<dbReference type="EMBL" id="JH817576">
    <property type="protein sequence ID" value="EKC21894.1"/>
    <property type="molecule type" value="Genomic_DNA"/>
</dbReference>
<dbReference type="PRINTS" id="PR00079">
    <property type="entry name" value="G6PDHDRGNASE"/>
</dbReference>
<dbReference type="InterPro" id="IPR022675">
    <property type="entry name" value="G6P_DH_C"/>
</dbReference>
<dbReference type="InterPro" id="IPR001282">
    <property type="entry name" value="G6P_DH"/>
</dbReference>
<dbReference type="SUPFAM" id="SSF56496">
    <property type="entry name" value="Fibrinogen C-terminal domain-like"/>
    <property type="match status" value="1"/>
</dbReference>
<dbReference type="UniPathway" id="UPA00115"/>
<dbReference type="GO" id="GO:0005783">
    <property type="term" value="C:endoplasmic reticulum"/>
    <property type="evidence" value="ECO:0007669"/>
    <property type="project" value="TreeGrafter"/>
</dbReference>
<dbReference type="InterPro" id="IPR022674">
    <property type="entry name" value="G6P_DH_NAD-bd"/>
</dbReference>
<dbReference type="InParanoid" id="K1PSN8"/>